<dbReference type="EMBL" id="KI669501">
    <property type="protein sequence ID" value="OCF34148.1"/>
    <property type="molecule type" value="Genomic_DNA"/>
</dbReference>
<dbReference type="SUPFAM" id="SSF53474">
    <property type="entry name" value="alpha/beta-Hydrolases"/>
    <property type="match status" value="1"/>
</dbReference>
<feature type="active site" description="Proton acceptor" evidence="3">
    <location>
        <position position="371"/>
    </location>
</feature>
<evidence type="ECO:0000259" key="4">
    <source>
        <dbReference type="Pfam" id="PF06441"/>
    </source>
</evidence>
<dbReference type="InterPro" id="IPR016292">
    <property type="entry name" value="Epoxide_hydrolase"/>
</dbReference>
<accession>A0A1B9GT55</accession>
<organism evidence="5 6">
    <name type="scientific">Kwoniella heveanensis BCC8398</name>
    <dbReference type="NCBI Taxonomy" id="1296120"/>
    <lineage>
        <taxon>Eukaryota</taxon>
        <taxon>Fungi</taxon>
        <taxon>Dikarya</taxon>
        <taxon>Basidiomycota</taxon>
        <taxon>Agaricomycotina</taxon>
        <taxon>Tremellomycetes</taxon>
        <taxon>Tremellales</taxon>
        <taxon>Cryptococcaceae</taxon>
        <taxon>Kwoniella</taxon>
    </lineage>
</organism>
<evidence type="ECO:0000256" key="2">
    <source>
        <dbReference type="ARBA" id="ARBA00022801"/>
    </source>
</evidence>
<feature type="domain" description="Epoxide hydrolase N-terminal" evidence="4">
    <location>
        <begin position="14"/>
        <end position="128"/>
    </location>
</feature>
<dbReference type="PANTHER" id="PTHR21661">
    <property type="entry name" value="EPOXIDE HYDROLASE 1-RELATED"/>
    <property type="match status" value="1"/>
</dbReference>
<dbReference type="InterPro" id="IPR010497">
    <property type="entry name" value="Epoxide_hydro_N"/>
</dbReference>
<reference evidence="5 6" key="1">
    <citation type="submission" date="2013-07" db="EMBL/GenBank/DDBJ databases">
        <title>The Genome Sequence of Cryptococcus heveanensis BCC8398.</title>
        <authorList>
            <consortium name="The Broad Institute Genome Sequencing Platform"/>
            <person name="Cuomo C."/>
            <person name="Litvintseva A."/>
            <person name="Chen Y."/>
            <person name="Heitman J."/>
            <person name="Sun S."/>
            <person name="Springer D."/>
            <person name="Dromer F."/>
            <person name="Young S.K."/>
            <person name="Zeng Q."/>
            <person name="Gargeya S."/>
            <person name="Fitzgerald M."/>
            <person name="Abouelleil A."/>
            <person name="Alvarado L."/>
            <person name="Berlin A.M."/>
            <person name="Chapman S.B."/>
            <person name="Dewar J."/>
            <person name="Goldberg J."/>
            <person name="Griggs A."/>
            <person name="Gujja S."/>
            <person name="Hansen M."/>
            <person name="Howarth C."/>
            <person name="Imamovic A."/>
            <person name="Larimer J."/>
            <person name="McCowan C."/>
            <person name="Murphy C."/>
            <person name="Pearson M."/>
            <person name="Priest M."/>
            <person name="Roberts A."/>
            <person name="Saif S."/>
            <person name="Shea T."/>
            <person name="Sykes S."/>
            <person name="Wortman J."/>
            <person name="Nusbaum C."/>
            <person name="Birren B."/>
        </authorList>
    </citation>
    <scope>NUCLEOTIDE SEQUENCE [LARGE SCALE GENOMIC DNA]</scope>
    <source>
        <strain evidence="5 6">BCC8398</strain>
    </source>
</reference>
<dbReference type="Gene3D" id="3.40.50.1820">
    <property type="entry name" value="alpha/beta hydrolase"/>
    <property type="match status" value="1"/>
</dbReference>
<evidence type="ECO:0000256" key="3">
    <source>
        <dbReference type="PIRSR" id="PIRSR001112-1"/>
    </source>
</evidence>
<dbReference type="PIRSF" id="PIRSF001112">
    <property type="entry name" value="Epoxide_hydrolase"/>
    <property type="match status" value="1"/>
</dbReference>
<feature type="active site" description="Proton donor" evidence="3">
    <location>
        <position position="315"/>
    </location>
</feature>
<dbReference type="PANTHER" id="PTHR21661:SF39">
    <property type="entry name" value="HYDROLASE, PUTATIVE (AFU_ORTHOLOGUE AFUA_3G08960)-RELATED"/>
    <property type="match status" value="1"/>
</dbReference>
<dbReference type="STRING" id="1296120.A0A1B9GT55"/>
<feature type="active site" description="Nucleophile" evidence="3">
    <location>
        <position position="195"/>
    </location>
</feature>
<dbReference type="GO" id="GO:0004301">
    <property type="term" value="F:epoxide hydrolase activity"/>
    <property type="evidence" value="ECO:0007669"/>
    <property type="project" value="TreeGrafter"/>
</dbReference>
<dbReference type="Pfam" id="PF06441">
    <property type="entry name" value="EHN"/>
    <property type="match status" value="1"/>
</dbReference>
<dbReference type="GO" id="GO:0097176">
    <property type="term" value="P:epoxide metabolic process"/>
    <property type="evidence" value="ECO:0007669"/>
    <property type="project" value="TreeGrafter"/>
</dbReference>
<dbReference type="Proteomes" id="UP000092666">
    <property type="component" value="Unassembled WGS sequence"/>
</dbReference>
<dbReference type="InterPro" id="IPR029058">
    <property type="entry name" value="AB_hydrolase_fold"/>
</dbReference>
<proteinExistence type="inferred from homology"/>
<reference evidence="6" key="2">
    <citation type="submission" date="2013-12" db="EMBL/GenBank/DDBJ databases">
        <title>Evolution of pathogenesis and genome organization in the Tremellales.</title>
        <authorList>
            <person name="Cuomo C."/>
            <person name="Litvintseva A."/>
            <person name="Heitman J."/>
            <person name="Chen Y."/>
            <person name="Sun S."/>
            <person name="Springer D."/>
            <person name="Dromer F."/>
            <person name="Young S."/>
            <person name="Zeng Q."/>
            <person name="Chapman S."/>
            <person name="Gujja S."/>
            <person name="Saif S."/>
            <person name="Birren B."/>
        </authorList>
    </citation>
    <scope>NUCLEOTIDE SEQUENCE [LARGE SCALE GENOMIC DNA]</scope>
    <source>
        <strain evidence="6">BCC8398</strain>
    </source>
</reference>
<evidence type="ECO:0000256" key="1">
    <source>
        <dbReference type="ARBA" id="ARBA00010088"/>
    </source>
</evidence>
<dbReference type="InterPro" id="IPR000639">
    <property type="entry name" value="Epox_hydrolase-like"/>
</dbReference>
<sequence>MSYNNLPFQPTLKIEPFTLNIPDKDIDELKTLLKLSRLPKETYENIDAEKKGFGVSRKWLDETRKYWLDGYDWRKHEKRINAQPAYTTKIQNKDGLEYTVHFAALFSNKKDAIPIILTHGWPGCFIEFLGIMERVREQYSADDLPYHLIFPSQPGYLFTSDPPLDREFSLRDVGYLFHELMQGLGFKEYVAQGGDIGSFVSTELAYRYESCKAVHLNMYKLFDPPEGTPEAKQRSGPLTAAEMVEKLQPYGYSLEHATRPSTVGLVVGSNPASLLCWIGEKFLTWSDEDPSLDTILTFISLYWFTDTYPSSIWNYRYSLGSKRDVPSAEDEYQHKPMGFSYFPREISPVPVHWIKQVNNLVWSKEHTSGGHFAALEKPQELWQDIEEFVAATWNKA</sequence>
<protein>
    <recommendedName>
        <fullName evidence="4">Epoxide hydrolase N-terminal domain-containing protein</fullName>
    </recommendedName>
</protein>
<keyword evidence="2" id="KW-0378">Hydrolase</keyword>
<evidence type="ECO:0000313" key="6">
    <source>
        <dbReference type="Proteomes" id="UP000092666"/>
    </source>
</evidence>
<dbReference type="PRINTS" id="PR00412">
    <property type="entry name" value="EPOXHYDRLASE"/>
</dbReference>
<name>A0A1B9GT55_9TREE</name>
<comment type="similarity">
    <text evidence="1">Belongs to the peptidase S33 family.</text>
</comment>
<dbReference type="AlphaFoldDB" id="A0A1B9GT55"/>
<keyword evidence="6" id="KW-1185">Reference proteome</keyword>
<evidence type="ECO:0000313" key="5">
    <source>
        <dbReference type="EMBL" id="OCF34148.1"/>
    </source>
</evidence>
<gene>
    <name evidence="5" type="ORF">I316_04098</name>
</gene>
<dbReference type="OrthoDB" id="7130006at2759"/>